<evidence type="ECO:0000313" key="4">
    <source>
        <dbReference type="Proteomes" id="UP000217784"/>
    </source>
</evidence>
<comment type="caution">
    <text evidence="3">The sequence shown here is derived from an EMBL/GenBank/DDBJ whole genome shotgun (WGS) entry which is preliminary data.</text>
</comment>
<dbReference type="GeneID" id="300260538"/>
<evidence type="ECO:0000313" key="3">
    <source>
        <dbReference type="EMBL" id="PAV04898.1"/>
    </source>
</evidence>
<dbReference type="RefSeq" id="WP_069585595.1">
    <property type="nucleotide sequence ID" value="NZ_LMVM01000012.1"/>
</dbReference>
<evidence type="ECO:0000256" key="1">
    <source>
        <dbReference type="SAM" id="MobiDB-lite"/>
    </source>
</evidence>
<keyword evidence="2" id="KW-0812">Transmembrane</keyword>
<protein>
    <submittedName>
        <fullName evidence="3">Uncharacterized protein</fullName>
    </submittedName>
</protein>
<name>A0A2A2H6A5_METBR</name>
<feature type="region of interest" description="Disordered" evidence="1">
    <location>
        <begin position="32"/>
        <end position="55"/>
    </location>
</feature>
<dbReference type="AlphaFoldDB" id="A0A2A2H6A5"/>
<keyword evidence="4" id="KW-1185">Reference proteome</keyword>
<sequence length="90" mass="9384">MKTYTGILAILLILGLLVIPGVSAADDDLGTDPNLDNNQANVTVDPYSETPEVTNTTEKTIPMQKTGVPIAGALTATLMVLAGMGLSKRK</sequence>
<reference evidence="3 4" key="1">
    <citation type="journal article" date="2017" name="BMC Genomics">
        <title>Genomic analysis of methanogenic archaea reveals a shift towards energy conservation.</title>
        <authorList>
            <person name="Gilmore S.P."/>
            <person name="Henske J.K."/>
            <person name="Sexton J.A."/>
            <person name="Solomon K.V."/>
            <person name="Seppala S."/>
            <person name="Yoo J.I."/>
            <person name="Huyett L.M."/>
            <person name="Pressman A."/>
            <person name="Cogan J.Z."/>
            <person name="Kivenson V."/>
            <person name="Peng X."/>
            <person name="Tan Y."/>
            <person name="Valentine D.L."/>
            <person name="O'Malley M.A."/>
        </authorList>
    </citation>
    <scope>NUCLEOTIDE SEQUENCE [LARGE SCALE GENOMIC DNA]</scope>
    <source>
        <strain evidence="3 4">M.o.H.</strain>
    </source>
</reference>
<dbReference type="OrthoDB" id="374796at2157"/>
<proteinExistence type="predicted"/>
<gene>
    <name evidence="3" type="ORF">ASJ80_11355</name>
</gene>
<organism evidence="3 4">
    <name type="scientific">Methanobacterium bryantii</name>
    <dbReference type="NCBI Taxonomy" id="2161"/>
    <lineage>
        <taxon>Archaea</taxon>
        <taxon>Methanobacteriati</taxon>
        <taxon>Methanobacteriota</taxon>
        <taxon>Methanomada group</taxon>
        <taxon>Methanobacteria</taxon>
        <taxon>Methanobacteriales</taxon>
        <taxon>Methanobacteriaceae</taxon>
        <taxon>Methanobacterium</taxon>
    </lineage>
</organism>
<keyword evidence="2" id="KW-0472">Membrane</keyword>
<dbReference type="EMBL" id="LMVM01000012">
    <property type="protein sequence ID" value="PAV04898.1"/>
    <property type="molecule type" value="Genomic_DNA"/>
</dbReference>
<dbReference type="Proteomes" id="UP000217784">
    <property type="component" value="Unassembled WGS sequence"/>
</dbReference>
<accession>A0A2A2H6A5</accession>
<feature type="transmembrane region" description="Helical" evidence="2">
    <location>
        <begin position="67"/>
        <end position="86"/>
    </location>
</feature>
<evidence type="ECO:0000256" key="2">
    <source>
        <dbReference type="SAM" id="Phobius"/>
    </source>
</evidence>
<keyword evidence="2" id="KW-1133">Transmembrane helix</keyword>